<evidence type="ECO:0000256" key="1">
    <source>
        <dbReference type="SAM" id="MobiDB-lite"/>
    </source>
</evidence>
<dbReference type="InterPro" id="IPR007730">
    <property type="entry name" value="SPOR-like_dom"/>
</dbReference>
<gene>
    <name evidence="4" type="ORF">ACFPOC_06980</name>
</gene>
<dbReference type="Pfam" id="PF05036">
    <property type="entry name" value="SPOR"/>
    <property type="match status" value="1"/>
</dbReference>
<reference evidence="5" key="1">
    <citation type="journal article" date="2019" name="Int. J. Syst. Evol. Microbiol.">
        <title>The Global Catalogue of Microorganisms (GCM) 10K type strain sequencing project: providing services to taxonomists for standard genome sequencing and annotation.</title>
        <authorList>
            <consortium name="The Broad Institute Genomics Platform"/>
            <consortium name="The Broad Institute Genome Sequencing Center for Infectious Disease"/>
            <person name="Wu L."/>
            <person name="Ma J."/>
        </authorList>
    </citation>
    <scope>NUCLEOTIDE SEQUENCE [LARGE SCALE GENOMIC DNA]</scope>
    <source>
        <strain evidence="5">KACC 11588</strain>
    </source>
</reference>
<feature type="compositionally biased region" description="Low complexity" evidence="1">
    <location>
        <begin position="55"/>
        <end position="64"/>
    </location>
</feature>
<evidence type="ECO:0000259" key="3">
    <source>
        <dbReference type="PROSITE" id="PS51724"/>
    </source>
</evidence>
<evidence type="ECO:0000313" key="5">
    <source>
        <dbReference type="Proteomes" id="UP001596056"/>
    </source>
</evidence>
<keyword evidence="5" id="KW-1185">Reference proteome</keyword>
<dbReference type="PROSITE" id="PS51724">
    <property type="entry name" value="SPOR"/>
    <property type="match status" value="1"/>
</dbReference>
<accession>A0ABW0SB44</accession>
<feature type="compositionally biased region" description="Polar residues" evidence="1">
    <location>
        <begin position="1"/>
        <end position="10"/>
    </location>
</feature>
<dbReference type="SUPFAM" id="SSF110997">
    <property type="entry name" value="Sporulation related repeat"/>
    <property type="match status" value="1"/>
</dbReference>
<feature type="compositionally biased region" description="Basic and acidic residues" evidence="1">
    <location>
        <begin position="40"/>
        <end position="51"/>
    </location>
</feature>
<protein>
    <submittedName>
        <fullName evidence="4">SPOR domain-containing protein</fullName>
    </submittedName>
</protein>
<feature type="domain" description="SPOR" evidence="3">
    <location>
        <begin position="338"/>
        <end position="423"/>
    </location>
</feature>
<keyword evidence="2" id="KW-0812">Transmembrane</keyword>
<dbReference type="Proteomes" id="UP001596056">
    <property type="component" value="Unassembled WGS sequence"/>
</dbReference>
<dbReference type="Gene3D" id="3.30.70.1070">
    <property type="entry name" value="Sporulation related repeat"/>
    <property type="match status" value="1"/>
</dbReference>
<keyword evidence="2" id="KW-0472">Membrane</keyword>
<dbReference type="RefSeq" id="WP_209839074.1">
    <property type="nucleotide sequence ID" value="NZ_JAGGJP010000004.1"/>
</dbReference>
<feature type="region of interest" description="Disordered" evidence="1">
    <location>
        <begin position="1"/>
        <end position="64"/>
    </location>
</feature>
<feature type="transmembrane region" description="Helical" evidence="2">
    <location>
        <begin position="90"/>
        <end position="112"/>
    </location>
</feature>
<proteinExistence type="predicted"/>
<dbReference type="EMBL" id="JBHSNA010000004">
    <property type="protein sequence ID" value="MFC5566163.1"/>
    <property type="molecule type" value="Genomic_DNA"/>
</dbReference>
<organism evidence="4 5">
    <name type="scientific">Rubellimicrobium aerolatum</name>
    <dbReference type="NCBI Taxonomy" id="490979"/>
    <lineage>
        <taxon>Bacteria</taxon>
        <taxon>Pseudomonadati</taxon>
        <taxon>Pseudomonadota</taxon>
        <taxon>Alphaproteobacteria</taxon>
        <taxon>Rhodobacterales</taxon>
        <taxon>Roseobacteraceae</taxon>
        <taxon>Rubellimicrobium</taxon>
    </lineage>
</organism>
<name>A0ABW0SB44_9RHOB</name>
<dbReference type="InterPro" id="IPR036680">
    <property type="entry name" value="SPOR-like_sf"/>
</dbReference>
<evidence type="ECO:0000256" key="2">
    <source>
        <dbReference type="SAM" id="Phobius"/>
    </source>
</evidence>
<comment type="caution">
    <text evidence="4">The sequence shown here is derived from an EMBL/GenBank/DDBJ whole genome shotgun (WGS) entry which is preliminary data.</text>
</comment>
<evidence type="ECO:0000313" key="4">
    <source>
        <dbReference type="EMBL" id="MFC5566163.1"/>
    </source>
</evidence>
<keyword evidence="2" id="KW-1133">Transmembrane helix</keyword>
<sequence>MADWTANSSFGALGATRDQRAPRDAAPGAAPIKAPNPVPRAERSAPERFGPDRPAPSITGPAAASSPAPAYAALAEFNAREGGPLAKARLAAWAAGGALSVALVAGIGIWGYKLVLREVLGLPVVAAAEGPLRIVPADPGGEVVPSQGLAVNAIPAAGTAAPPSDVLMLAPPTPGLSKEDLEVAQTTAEAGERLPAEVAPVPTGQGSIIPSGRPLTQDEVLAFADQVSAATADAPAPTPAAAPATAAPSAIVIPPAPPTADAVPMDAPAPQATVTVAPEDAVGAAPAPDTVAVIPASVPGVATALLPRTRPATLAAALAAPAPAAEAAPAPEPVATSTVAAGTQMIQLGAYDSAEIAASEWQRLSGAFGALLGSRTQVIQEAQSGGRTFFRLRATGFADRADARRLCAALTADGADCIPVTAD</sequence>